<dbReference type="RefSeq" id="WP_206644957.1">
    <property type="nucleotide sequence ID" value="NZ_CP071247.1"/>
</dbReference>
<gene>
    <name evidence="9" type="ORF">LPB19_04720</name>
</gene>
<evidence type="ECO:0000256" key="7">
    <source>
        <dbReference type="ARBA" id="ARBA00023136"/>
    </source>
</evidence>
<evidence type="ECO:0000256" key="6">
    <source>
        <dbReference type="ARBA" id="ARBA00022989"/>
    </source>
</evidence>
<dbReference type="PANTHER" id="PTHR30269:SF37">
    <property type="entry name" value="MEMBRANE TRANSPORTER PROTEIN"/>
    <property type="match status" value="1"/>
</dbReference>
<evidence type="ECO:0000256" key="4">
    <source>
        <dbReference type="ARBA" id="ARBA00022475"/>
    </source>
</evidence>
<evidence type="ECO:0000256" key="8">
    <source>
        <dbReference type="RuleBase" id="RU363041"/>
    </source>
</evidence>
<keyword evidence="4 8" id="KW-1003">Cell membrane</keyword>
<feature type="transmembrane region" description="Helical" evidence="8">
    <location>
        <begin position="201"/>
        <end position="220"/>
    </location>
</feature>
<evidence type="ECO:0000256" key="5">
    <source>
        <dbReference type="ARBA" id="ARBA00022692"/>
    </source>
</evidence>
<name>A0ABX7MW86_9GAMM</name>
<feature type="transmembrane region" description="Helical" evidence="8">
    <location>
        <begin position="80"/>
        <end position="99"/>
    </location>
</feature>
<evidence type="ECO:0000256" key="3">
    <source>
        <dbReference type="ARBA" id="ARBA00022448"/>
    </source>
</evidence>
<dbReference type="EMBL" id="CP071247">
    <property type="protein sequence ID" value="QSP95720.1"/>
    <property type="molecule type" value="Genomic_DNA"/>
</dbReference>
<feature type="transmembrane region" description="Helical" evidence="8">
    <location>
        <begin position="106"/>
        <end position="123"/>
    </location>
</feature>
<comment type="subcellular location">
    <subcellularLocation>
        <location evidence="1 8">Cell membrane</location>
        <topology evidence="1 8">Multi-pass membrane protein</topology>
    </subcellularLocation>
</comment>
<keyword evidence="3" id="KW-0813">Transport</keyword>
<sequence length="253" mass="26814">MEVAFLPADLSLTIALVLLASSVLTSLITATLGAGGGVLLLVLMAGWLPPAAIIPVHGMIQLGSNAGRATLTFRHINWPVIAAFAPGVLVGTLLGAWLLVDLPEPVWQLAIALFVLYLCWGPPLPKASLGAAGTFMTSVLTSFVSLFVGATGPLVAAFIKQIRADRFSTVATFAAAMCLQHAPKALVFTLAGFVFPDWLPFILAMIASGFAGTWIGLHLLKSFSNQWFHRLFNLVLTALALRLIWLAGADWLA</sequence>
<dbReference type="Proteomes" id="UP000663555">
    <property type="component" value="Chromosome"/>
</dbReference>
<dbReference type="InterPro" id="IPR052017">
    <property type="entry name" value="TSUP"/>
</dbReference>
<evidence type="ECO:0000256" key="1">
    <source>
        <dbReference type="ARBA" id="ARBA00004651"/>
    </source>
</evidence>
<proteinExistence type="inferred from homology"/>
<evidence type="ECO:0000313" key="9">
    <source>
        <dbReference type="EMBL" id="QSP95720.1"/>
    </source>
</evidence>
<organism evidence="9 10">
    <name type="scientific">Marinobacter salinisoli</name>
    <dbReference type="NCBI Taxonomy" id="2769486"/>
    <lineage>
        <taxon>Bacteria</taxon>
        <taxon>Pseudomonadati</taxon>
        <taxon>Pseudomonadota</taxon>
        <taxon>Gammaproteobacteria</taxon>
        <taxon>Pseudomonadales</taxon>
        <taxon>Marinobacteraceae</taxon>
        <taxon>Marinobacter</taxon>
    </lineage>
</organism>
<feature type="transmembrane region" description="Helical" evidence="8">
    <location>
        <begin position="135"/>
        <end position="159"/>
    </location>
</feature>
<evidence type="ECO:0000256" key="2">
    <source>
        <dbReference type="ARBA" id="ARBA00009142"/>
    </source>
</evidence>
<protein>
    <recommendedName>
        <fullName evidence="8">Probable membrane transporter protein</fullName>
    </recommendedName>
</protein>
<keyword evidence="6 8" id="KW-1133">Transmembrane helix</keyword>
<dbReference type="InterPro" id="IPR002781">
    <property type="entry name" value="TM_pro_TauE-like"/>
</dbReference>
<keyword evidence="10" id="KW-1185">Reference proteome</keyword>
<comment type="similarity">
    <text evidence="2 8">Belongs to the 4-toluene sulfonate uptake permease (TSUP) (TC 2.A.102) family.</text>
</comment>
<feature type="transmembrane region" description="Helical" evidence="8">
    <location>
        <begin position="39"/>
        <end position="60"/>
    </location>
</feature>
<dbReference type="PANTHER" id="PTHR30269">
    <property type="entry name" value="TRANSMEMBRANE PROTEIN YFCA"/>
    <property type="match status" value="1"/>
</dbReference>
<evidence type="ECO:0000313" key="10">
    <source>
        <dbReference type="Proteomes" id="UP000663555"/>
    </source>
</evidence>
<feature type="transmembrane region" description="Helical" evidence="8">
    <location>
        <begin position="12"/>
        <end position="32"/>
    </location>
</feature>
<reference evidence="9 10" key="1">
    <citation type="submission" date="2021-03" db="EMBL/GenBank/DDBJ databases">
        <title>Genome sequencing of Marinobacter sp. LPB0319.</title>
        <authorList>
            <person name="Kim J."/>
        </authorList>
    </citation>
    <scope>NUCLEOTIDE SEQUENCE [LARGE SCALE GENOMIC DNA]</scope>
    <source>
        <strain evidence="9 10">LPB0319</strain>
    </source>
</reference>
<dbReference type="Pfam" id="PF01925">
    <property type="entry name" value="TauE"/>
    <property type="match status" value="1"/>
</dbReference>
<keyword evidence="7 8" id="KW-0472">Membrane</keyword>
<keyword evidence="5 8" id="KW-0812">Transmembrane</keyword>
<feature type="transmembrane region" description="Helical" evidence="8">
    <location>
        <begin position="171"/>
        <end position="195"/>
    </location>
</feature>
<feature type="transmembrane region" description="Helical" evidence="8">
    <location>
        <begin position="232"/>
        <end position="252"/>
    </location>
</feature>
<accession>A0ABX7MW86</accession>